<feature type="domain" description="Myb/SANT-like" evidence="2">
    <location>
        <begin position="25"/>
        <end position="85"/>
    </location>
</feature>
<keyword evidence="4" id="KW-1185">Reference proteome</keyword>
<evidence type="ECO:0000256" key="1">
    <source>
        <dbReference type="SAM" id="MobiDB-lite"/>
    </source>
</evidence>
<dbReference type="EMBL" id="JBEAFC010000007">
    <property type="protein sequence ID" value="KAL1547625.1"/>
    <property type="molecule type" value="Genomic_DNA"/>
</dbReference>
<protein>
    <recommendedName>
        <fullName evidence="2">Myb/SANT-like domain-containing protein</fullName>
    </recommendedName>
</protein>
<gene>
    <name evidence="3" type="ORF">AAHA92_15958</name>
</gene>
<comment type="caution">
    <text evidence="3">The sequence shown here is derived from an EMBL/GenBank/DDBJ whole genome shotgun (WGS) entry which is preliminary data.</text>
</comment>
<dbReference type="Proteomes" id="UP001567538">
    <property type="component" value="Unassembled WGS sequence"/>
</dbReference>
<feature type="region of interest" description="Disordered" evidence="1">
    <location>
        <begin position="209"/>
        <end position="229"/>
    </location>
</feature>
<evidence type="ECO:0000313" key="3">
    <source>
        <dbReference type="EMBL" id="KAL1547625.1"/>
    </source>
</evidence>
<organism evidence="3 4">
    <name type="scientific">Salvia divinorum</name>
    <name type="common">Maria pastora</name>
    <name type="synonym">Diviner's sage</name>
    <dbReference type="NCBI Taxonomy" id="28513"/>
    <lineage>
        <taxon>Eukaryota</taxon>
        <taxon>Viridiplantae</taxon>
        <taxon>Streptophyta</taxon>
        <taxon>Embryophyta</taxon>
        <taxon>Tracheophyta</taxon>
        <taxon>Spermatophyta</taxon>
        <taxon>Magnoliopsida</taxon>
        <taxon>eudicotyledons</taxon>
        <taxon>Gunneridae</taxon>
        <taxon>Pentapetalae</taxon>
        <taxon>asterids</taxon>
        <taxon>lamiids</taxon>
        <taxon>Lamiales</taxon>
        <taxon>Lamiaceae</taxon>
        <taxon>Nepetoideae</taxon>
        <taxon>Mentheae</taxon>
        <taxon>Salviinae</taxon>
        <taxon>Salvia</taxon>
        <taxon>Salvia subgen. Calosphace</taxon>
    </lineage>
</organism>
<evidence type="ECO:0000313" key="4">
    <source>
        <dbReference type="Proteomes" id="UP001567538"/>
    </source>
</evidence>
<name>A0ABD1GV34_SALDI</name>
<sequence length="242" mass="27590">MIIMLLFDMNIPDQTAFFYNGNWSAESAQELQTTAGVIFSEVELSDRVQFMRSRYTTFKDVLRHCGAWWDFPSKSIIASDEVWEKIIKKNSFAGAYYYKEEPLYSKLACLFGMDDVKVEGAKEVIVISETNEVILIEDLKSQDLGEHDEKVNSPAIFPRPTVRRKLFECEAEIKDRESTTELGIYFIDLAPDGQLCTRMEKGREFAKHPIVTPKTDGPGTRSPHASSCGSNSPIGWWPHLFK</sequence>
<dbReference type="AlphaFoldDB" id="A0ABD1GV34"/>
<proteinExistence type="predicted"/>
<dbReference type="InterPro" id="IPR024752">
    <property type="entry name" value="Myb/SANT-like_dom"/>
</dbReference>
<accession>A0ABD1GV34</accession>
<dbReference type="Pfam" id="PF12776">
    <property type="entry name" value="Myb_DNA-bind_3"/>
    <property type="match status" value="1"/>
</dbReference>
<reference evidence="3 4" key="1">
    <citation type="submission" date="2024-06" db="EMBL/GenBank/DDBJ databases">
        <title>A chromosome level genome sequence of Diviner's sage (Salvia divinorum).</title>
        <authorList>
            <person name="Ford S.A."/>
            <person name="Ro D.-K."/>
            <person name="Ness R.W."/>
            <person name="Phillips M.A."/>
        </authorList>
    </citation>
    <scope>NUCLEOTIDE SEQUENCE [LARGE SCALE GENOMIC DNA]</scope>
    <source>
        <strain evidence="3">SAF-2024a</strain>
        <tissue evidence="3">Leaf</tissue>
    </source>
</reference>
<evidence type="ECO:0000259" key="2">
    <source>
        <dbReference type="Pfam" id="PF12776"/>
    </source>
</evidence>